<dbReference type="AlphaFoldDB" id="A0A9Q1B054"/>
<dbReference type="PANTHER" id="PTHR31061">
    <property type="entry name" value="LD22376P"/>
    <property type="match status" value="1"/>
</dbReference>
<evidence type="ECO:0000313" key="3">
    <source>
        <dbReference type="Proteomes" id="UP001142489"/>
    </source>
</evidence>
<feature type="non-terminal residue" evidence="2">
    <location>
        <position position="237"/>
    </location>
</feature>
<accession>A0A9Q1B054</accession>
<dbReference type="Proteomes" id="UP001142489">
    <property type="component" value="Unassembled WGS sequence"/>
</dbReference>
<reference evidence="2" key="1">
    <citation type="journal article" date="2023" name="DNA Res.">
        <title>Chromosome-level genome assembly of Phrynocephalus forsythii using third-generation DNA sequencing and Hi-C analysis.</title>
        <authorList>
            <person name="Qi Y."/>
            <person name="Zhao W."/>
            <person name="Zhao Y."/>
            <person name="Niu C."/>
            <person name="Cao S."/>
            <person name="Zhang Y."/>
        </authorList>
    </citation>
    <scope>NUCLEOTIDE SEQUENCE</scope>
    <source>
        <tissue evidence="2">Muscle</tissue>
    </source>
</reference>
<evidence type="ECO:0000256" key="1">
    <source>
        <dbReference type="SAM" id="Phobius"/>
    </source>
</evidence>
<evidence type="ECO:0000313" key="2">
    <source>
        <dbReference type="EMBL" id="KAJ7324386.1"/>
    </source>
</evidence>
<feature type="non-terminal residue" evidence="2">
    <location>
        <position position="1"/>
    </location>
</feature>
<dbReference type="EMBL" id="JAPFRF010000008">
    <property type="protein sequence ID" value="KAJ7324386.1"/>
    <property type="molecule type" value="Genomic_DNA"/>
</dbReference>
<proteinExistence type="predicted"/>
<keyword evidence="1" id="KW-0812">Transmembrane</keyword>
<sequence length="237" mass="27038">SWSWARIPGVLQRLGITYCILALMQTCFSIKDFDQYQFENWWASVRDLILYWPEWIIMVILEALWLCLTFLLPVPGCPKRYLGPGGIGDDGKYPNCTGGAAGYIDKLLLGEGHMYQHPTCKEIYKTTQPFDPEGILGTINSVLMAFLDFQAGKIILIYRQEPLSILKRFLIWAILLGVISAILTKCTQNEGFIPINKNLWSLSFVTTLSCFSFVLLGIMFYVIDVKNWWGGQPFIFP</sequence>
<dbReference type="PANTHER" id="PTHR31061:SF34">
    <property type="entry name" value="HEPARAN-ALPHA-GLUCOSAMINIDE N-ACETYLTRANSFERASE"/>
    <property type="match status" value="1"/>
</dbReference>
<protein>
    <recommendedName>
        <fullName evidence="4">Heparan-alpha-glucosaminide N-acetyltransferase</fullName>
    </recommendedName>
</protein>
<feature type="transmembrane region" description="Helical" evidence="1">
    <location>
        <begin position="199"/>
        <end position="223"/>
    </location>
</feature>
<keyword evidence="3" id="KW-1185">Reference proteome</keyword>
<feature type="transmembrane region" description="Helical" evidence="1">
    <location>
        <begin position="135"/>
        <end position="157"/>
    </location>
</feature>
<evidence type="ECO:0008006" key="4">
    <source>
        <dbReference type="Google" id="ProtNLM"/>
    </source>
</evidence>
<dbReference type="OrthoDB" id="2149840at2759"/>
<keyword evidence="1" id="KW-0472">Membrane</keyword>
<name>A0A9Q1B054_9SAUR</name>
<gene>
    <name evidence="2" type="ORF">JRQ81_017406</name>
</gene>
<feature type="transmembrane region" description="Helical" evidence="1">
    <location>
        <begin position="169"/>
        <end position="187"/>
    </location>
</feature>
<organism evidence="2 3">
    <name type="scientific">Phrynocephalus forsythii</name>
    <dbReference type="NCBI Taxonomy" id="171643"/>
    <lineage>
        <taxon>Eukaryota</taxon>
        <taxon>Metazoa</taxon>
        <taxon>Chordata</taxon>
        <taxon>Craniata</taxon>
        <taxon>Vertebrata</taxon>
        <taxon>Euteleostomi</taxon>
        <taxon>Lepidosauria</taxon>
        <taxon>Squamata</taxon>
        <taxon>Bifurcata</taxon>
        <taxon>Unidentata</taxon>
        <taxon>Episquamata</taxon>
        <taxon>Toxicofera</taxon>
        <taxon>Iguania</taxon>
        <taxon>Acrodonta</taxon>
        <taxon>Agamidae</taxon>
        <taxon>Agaminae</taxon>
        <taxon>Phrynocephalus</taxon>
    </lineage>
</organism>
<keyword evidence="1" id="KW-1133">Transmembrane helix</keyword>
<feature type="transmembrane region" description="Helical" evidence="1">
    <location>
        <begin position="55"/>
        <end position="74"/>
    </location>
</feature>
<comment type="caution">
    <text evidence="2">The sequence shown here is derived from an EMBL/GenBank/DDBJ whole genome shotgun (WGS) entry which is preliminary data.</text>
</comment>